<dbReference type="Proteomes" id="UP001165065">
    <property type="component" value="Unassembled WGS sequence"/>
</dbReference>
<accession>A0A9W7G8L2</accession>
<name>A0A9W7G8L2_9STRA</name>
<keyword evidence="2" id="KW-1185">Reference proteome</keyword>
<proteinExistence type="predicted"/>
<dbReference type="AlphaFoldDB" id="A0A9W7G8L2"/>
<dbReference type="EMBL" id="BRYA01000072">
    <property type="protein sequence ID" value="GMI37239.1"/>
    <property type="molecule type" value="Genomic_DNA"/>
</dbReference>
<dbReference type="PANTHER" id="PTHR31854:SF2">
    <property type="entry name" value="TUBULIN POLYGLUTAMYLASE COMPLEX SUBUNIT 2"/>
    <property type="match status" value="1"/>
</dbReference>
<dbReference type="PANTHER" id="PTHR31854">
    <property type="entry name" value="TUBULIN POLYGLUTAMYLASE COMPLEX SUBUNIT 2"/>
    <property type="match status" value="1"/>
</dbReference>
<evidence type="ECO:0000313" key="1">
    <source>
        <dbReference type="EMBL" id="GMI37239.1"/>
    </source>
</evidence>
<comment type="caution">
    <text evidence="1">The sequence shown here is derived from an EMBL/GenBank/DDBJ whole genome shotgun (WGS) entry which is preliminary data.</text>
</comment>
<dbReference type="OrthoDB" id="10249691at2759"/>
<dbReference type="InterPro" id="IPR039231">
    <property type="entry name" value="TPGS2"/>
</dbReference>
<protein>
    <submittedName>
        <fullName evidence="1">Uncharacterized protein</fullName>
    </submittedName>
</protein>
<reference evidence="2" key="1">
    <citation type="journal article" date="2023" name="Commun. Biol.">
        <title>Genome analysis of Parmales, the sister group of diatoms, reveals the evolutionary specialization of diatoms from phago-mixotrophs to photoautotrophs.</title>
        <authorList>
            <person name="Ban H."/>
            <person name="Sato S."/>
            <person name="Yoshikawa S."/>
            <person name="Yamada K."/>
            <person name="Nakamura Y."/>
            <person name="Ichinomiya M."/>
            <person name="Sato N."/>
            <person name="Blanc-Mathieu R."/>
            <person name="Endo H."/>
            <person name="Kuwata A."/>
            <person name="Ogata H."/>
        </authorList>
    </citation>
    <scope>NUCLEOTIDE SEQUENCE [LARGE SCALE GENOMIC DNA]</scope>
</reference>
<evidence type="ECO:0000313" key="2">
    <source>
        <dbReference type="Proteomes" id="UP001165065"/>
    </source>
</evidence>
<organism evidence="1 2">
    <name type="scientific">Triparma columacea</name>
    <dbReference type="NCBI Taxonomy" id="722753"/>
    <lineage>
        <taxon>Eukaryota</taxon>
        <taxon>Sar</taxon>
        <taxon>Stramenopiles</taxon>
        <taxon>Ochrophyta</taxon>
        <taxon>Bolidophyceae</taxon>
        <taxon>Parmales</taxon>
        <taxon>Triparmaceae</taxon>
        <taxon>Triparma</taxon>
    </lineage>
</organism>
<sequence>MTSGGARDALDFITNDIASYLPTLPGVSTCSLMSSPPLSKASKIVLFESTHGVTLPADLRVIYECVGDGFSLKWYAKAGRGVGVSSGEFMDMRKAVNKFGVATPVEPSSGSNETKVSDRNQVLAGNGKINGIDDLAPVPIDCQMDPTVAYQYRMAHGPNFIPPVQPPPCPGNLKAFAIDSLPNYGCICIVYNAGYIPGIQVPPEDHDAEWPPKETTSIWFKDRSCRFWYVAPDVTSYLRLMVVNLCIVGWWGAYSDSGMDPGSKLLMRRFAPERMVVNEAFGIRYNDCGSSGSGSGGGGGGSGSEMVHMGGVRVGGLTE</sequence>
<gene>
    <name evidence="1" type="ORF">TrCOL_g10037</name>
</gene>